<evidence type="ECO:0000256" key="1">
    <source>
        <dbReference type="ARBA" id="ARBA00001946"/>
    </source>
</evidence>
<dbReference type="FunFam" id="3.30.450.20:FF:000099">
    <property type="entry name" value="Sensory box sensor histidine kinase"/>
    <property type="match status" value="1"/>
</dbReference>
<dbReference type="PROSITE" id="PS50112">
    <property type="entry name" value="PAS"/>
    <property type="match status" value="3"/>
</dbReference>
<dbReference type="InterPro" id="IPR000160">
    <property type="entry name" value="GGDEF_dom"/>
</dbReference>
<dbReference type="Pfam" id="PF13426">
    <property type="entry name" value="PAS_9"/>
    <property type="match status" value="2"/>
</dbReference>
<protein>
    <submittedName>
        <fullName evidence="8">PAS domain S-box-containing protein/diguanylate cyclase (GGDEF) domain-containing protein</fullName>
    </submittedName>
</protein>
<feature type="domain" description="PAC" evidence="5">
    <location>
        <begin position="515"/>
        <end position="567"/>
    </location>
</feature>
<keyword evidence="3" id="KW-0732">Signal</keyword>
<proteinExistence type="predicted"/>
<dbReference type="InterPro" id="IPR013655">
    <property type="entry name" value="PAS_fold_3"/>
</dbReference>
<feature type="region of interest" description="Disordered" evidence="2">
    <location>
        <begin position="52"/>
        <end position="78"/>
    </location>
</feature>
<dbReference type="InterPro" id="IPR035965">
    <property type="entry name" value="PAS-like_dom_sf"/>
</dbReference>
<feature type="domain" description="PAC" evidence="5">
    <location>
        <begin position="394"/>
        <end position="446"/>
    </location>
</feature>
<dbReference type="CDD" id="cd00130">
    <property type="entry name" value="PAS"/>
    <property type="match status" value="4"/>
</dbReference>
<evidence type="ECO:0000256" key="2">
    <source>
        <dbReference type="SAM" id="MobiDB-lite"/>
    </source>
</evidence>
<reference evidence="8 9" key="1">
    <citation type="submission" date="2016-12" db="EMBL/GenBank/DDBJ databases">
        <authorList>
            <person name="Song W.-J."/>
            <person name="Kurnit D.M."/>
        </authorList>
    </citation>
    <scope>NUCLEOTIDE SEQUENCE [LARGE SCALE GENOMIC DNA]</scope>
    <source>
        <strain evidence="8 9">175</strain>
    </source>
</reference>
<dbReference type="OrthoDB" id="9804951at2"/>
<dbReference type="InterPro" id="IPR052155">
    <property type="entry name" value="Biofilm_reg_signaling"/>
</dbReference>
<accession>A0A1Y6CYX1</accession>
<dbReference type="SMART" id="SM00267">
    <property type="entry name" value="GGDEF"/>
    <property type="match status" value="1"/>
</dbReference>
<dbReference type="Gene3D" id="3.30.70.270">
    <property type="match status" value="1"/>
</dbReference>
<dbReference type="STRING" id="1760988.SAMN02949497_2783"/>
<dbReference type="SMART" id="SM00091">
    <property type="entry name" value="PAS"/>
    <property type="match status" value="4"/>
</dbReference>
<evidence type="ECO:0000313" key="8">
    <source>
        <dbReference type="EMBL" id="SMF95420.1"/>
    </source>
</evidence>
<dbReference type="InterPro" id="IPR043128">
    <property type="entry name" value="Rev_trsase/Diguanyl_cyclase"/>
</dbReference>
<name>A0A1Y6CYX1_9GAMM</name>
<feature type="domain" description="PAC" evidence="5">
    <location>
        <begin position="270"/>
        <end position="320"/>
    </location>
</feature>
<dbReference type="EMBL" id="FXAM01000001">
    <property type="protein sequence ID" value="SMF95420.1"/>
    <property type="molecule type" value="Genomic_DNA"/>
</dbReference>
<dbReference type="RefSeq" id="WP_085213634.1">
    <property type="nucleotide sequence ID" value="NZ_FXAM01000001.1"/>
</dbReference>
<dbReference type="PROSITE" id="PS50887">
    <property type="entry name" value="GGDEF"/>
    <property type="match status" value="1"/>
</dbReference>
<dbReference type="SUPFAM" id="SSF55073">
    <property type="entry name" value="Nucleotide cyclase"/>
    <property type="match status" value="1"/>
</dbReference>
<evidence type="ECO:0000256" key="3">
    <source>
        <dbReference type="SAM" id="SignalP"/>
    </source>
</evidence>
<feature type="signal peptide" evidence="3">
    <location>
        <begin position="1"/>
        <end position="30"/>
    </location>
</feature>
<dbReference type="Pfam" id="PF08447">
    <property type="entry name" value="PAS_3"/>
    <property type="match status" value="1"/>
</dbReference>
<dbReference type="InterPro" id="IPR001610">
    <property type="entry name" value="PAC"/>
</dbReference>
<dbReference type="SMART" id="SM00052">
    <property type="entry name" value="EAL"/>
    <property type="match status" value="1"/>
</dbReference>
<feature type="domain" description="PAS" evidence="4">
    <location>
        <begin position="84"/>
        <end position="118"/>
    </location>
</feature>
<dbReference type="InterPro" id="IPR029787">
    <property type="entry name" value="Nucleotide_cyclase"/>
</dbReference>
<evidence type="ECO:0000259" key="5">
    <source>
        <dbReference type="PROSITE" id="PS50113"/>
    </source>
</evidence>
<evidence type="ECO:0000313" key="9">
    <source>
        <dbReference type="Proteomes" id="UP000192923"/>
    </source>
</evidence>
<dbReference type="CDD" id="cd01949">
    <property type="entry name" value="GGDEF"/>
    <property type="match status" value="1"/>
</dbReference>
<comment type="cofactor">
    <cofactor evidence="1">
        <name>Mg(2+)</name>
        <dbReference type="ChEBI" id="CHEBI:18420"/>
    </cofactor>
</comment>
<dbReference type="InterPro" id="IPR000014">
    <property type="entry name" value="PAS"/>
</dbReference>
<dbReference type="NCBIfam" id="TIGR00254">
    <property type="entry name" value="GGDEF"/>
    <property type="match status" value="1"/>
</dbReference>
<sequence length="1005" mass="113319">MKNSNPATRPHWKPALLLAALALPCAFLVAKPAQEPFGLAGSAVALMATMGLRRGKSPTEPPRDGTGSDPDDPPPPFDFQRACIEQSLEPILWMDAQGRLLDANLGAARMLGYDLEKLKTLHLADIDTHFSEERWQRHWDYLRRHSHIRVETEQRPREGHPIPVEMAYSLVVHAEREYGCAIVRDLRIRKRLERAFYVENLRNSLLLKTASDGIHVLSEQGQLVLMSDAFCRMLGYSRGELKGMHVSQWDARWTRPELMEKLRQLLCQPAVFDTQHRRKDGSLFEVEVSATAIQMGERWLLFCASRDVSERKAAERALRESEARFRELSDAAPVMIWTTDAQGRRDYFNRGWLEFRGRPLEAEAGDGWQAGLYPEDRDACLAAHREHLAQPRPYRMEYRLRRHDGTYHWLVETAQPRGDERGRFLGFVGCCIDISDMKRAELELRLVASAFEANEAIIITDAQGVIQRANRRYCESTGYVLEEIVGQRSNLVKSGRHDTAFYREMWQGLAERGFWQGEVWNRRKSGEVYPEWLSISAVRNTDGDTTHYVGAYLDLSRQKQAEEQVRRLAYYDTLTGLPNRRLLYDRLQQIFAASARLEQYGALLFIDLDNFKVLNDTAGHDVGDALLIQVAEILSRTVRSEDTVARLGGDEFVIVLERLGHDGLDAAARAEQVASKVIATMADPYTLAGHEHHVTLSIGVALFKGNEERPESFLKRADAAMYQAKAAGRNTACFFDPAMAAAMEARVALLAELRKARTLDQLHLHCQPVVDAAGRIAGGEILLRWEHPDRGWIGPSDFIPLAEESGLIIDIGTWVLETACGLLRAWETRDWLSPDFFLSINISPRQFRQPDFPGIIHTAAERAGISPHRLKLEITEGMLISKLDDIVPILAGLRAAGVRFSLDDFGTGYSSLAYLQRLPLDQLKIDRSFVLDLHHDANDAVIVRTIINMGQSLALEVVAEGVETLAQFEFLKEHGCGLFQGYLFGQPVDTDSFGAKLRAGTRLAP</sequence>
<dbReference type="CDD" id="cd01948">
    <property type="entry name" value="EAL"/>
    <property type="match status" value="1"/>
</dbReference>
<dbReference type="AlphaFoldDB" id="A0A1Y6CYX1"/>
<feature type="domain" description="EAL" evidence="6">
    <location>
        <begin position="746"/>
        <end position="1001"/>
    </location>
</feature>
<gene>
    <name evidence="8" type="ORF">SAMN02949497_2783</name>
</gene>
<dbReference type="SUPFAM" id="SSF141868">
    <property type="entry name" value="EAL domain-like"/>
    <property type="match status" value="1"/>
</dbReference>
<feature type="domain" description="PAS" evidence="4">
    <location>
        <begin position="206"/>
        <end position="266"/>
    </location>
</feature>
<dbReference type="NCBIfam" id="TIGR00229">
    <property type="entry name" value="sensory_box"/>
    <property type="match status" value="4"/>
</dbReference>
<dbReference type="GO" id="GO:0003824">
    <property type="term" value="F:catalytic activity"/>
    <property type="evidence" value="ECO:0007669"/>
    <property type="project" value="UniProtKB-ARBA"/>
</dbReference>
<evidence type="ECO:0000259" key="6">
    <source>
        <dbReference type="PROSITE" id="PS50883"/>
    </source>
</evidence>
<evidence type="ECO:0000259" key="4">
    <source>
        <dbReference type="PROSITE" id="PS50112"/>
    </source>
</evidence>
<dbReference type="Pfam" id="PF13188">
    <property type="entry name" value="PAS_8"/>
    <property type="match status" value="1"/>
</dbReference>
<dbReference type="PANTHER" id="PTHR44757:SF2">
    <property type="entry name" value="BIOFILM ARCHITECTURE MAINTENANCE PROTEIN MBAA"/>
    <property type="match status" value="1"/>
</dbReference>
<dbReference type="Gene3D" id="3.30.450.20">
    <property type="entry name" value="PAS domain"/>
    <property type="match status" value="4"/>
</dbReference>
<dbReference type="PROSITE" id="PS50113">
    <property type="entry name" value="PAC"/>
    <property type="match status" value="3"/>
</dbReference>
<keyword evidence="9" id="KW-1185">Reference proteome</keyword>
<feature type="domain" description="GGDEF" evidence="7">
    <location>
        <begin position="599"/>
        <end position="737"/>
    </location>
</feature>
<feature type="domain" description="PAS" evidence="4">
    <location>
        <begin position="440"/>
        <end position="487"/>
    </location>
</feature>
<dbReference type="Gene3D" id="3.20.20.450">
    <property type="entry name" value="EAL domain"/>
    <property type="match status" value="1"/>
</dbReference>
<dbReference type="PROSITE" id="PS50883">
    <property type="entry name" value="EAL"/>
    <property type="match status" value="1"/>
</dbReference>
<feature type="chain" id="PRO_5012011973" evidence="3">
    <location>
        <begin position="31"/>
        <end position="1005"/>
    </location>
</feature>
<dbReference type="SUPFAM" id="SSF55785">
    <property type="entry name" value="PYP-like sensor domain (PAS domain)"/>
    <property type="match status" value="4"/>
</dbReference>
<dbReference type="FunFam" id="3.30.70.270:FF:000001">
    <property type="entry name" value="Diguanylate cyclase domain protein"/>
    <property type="match status" value="1"/>
</dbReference>
<dbReference type="InterPro" id="IPR000700">
    <property type="entry name" value="PAS-assoc_C"/>
</dbReference>
<evidence type="ECO:0000259" key="7">
    <source>
        <dbReference type="PROSITE" id="PS50887"/>
    </source>
</evidence>
<dbReference type="Pfam" id="PF00563">
    <property type="entry name" value="EAL"/>
    <property type="match status" value="1"/>
</dbReference>
<dbReference type="PANTHER" id="PTHR44757">
    <property type="entry name" value="DIGUANYLATE CYCLASE DGCP"/>
    <property type="match status" value="1"/>
</dbReference>
<dbReference type="Proteomes" id="UP000192923">
    <property type="component" value="Unassembled WGS sequence"/>
</dbReference>
<organism evidence="8 9">
    <name type="scientific">Methylomagnum ishizawai</name>
    <dbReference type="NCBI Taxonomy" id="1760988"/>
    <lineage>
        <taxon>Bacteria</taxon>
        <taxon>Pseudomonadati</taxon>
        <taxon>Pseudomonadota</taxon>
        <taxon>Gammaproteobacteria</taxon>
        <taxon>Methylococcales</taxon>
        <taxon>Methylococcaceae</taxon>
        <taxon>Methylomagnum</taxon>
    </lineage>
</organism>
<dbReference type="SMART" id="SM00086">
    <property type="entry name" value="PAC"/>
    <property type="match status" value="4"/>
</dbReference>
<dbReference type="Pfam" id="PF00990">
    <property type="entry name" value="GGDEF"/>
    <property type="match status" value="1"/>
</dbReference>
<dbReference type="InterPro" id="IPR001633">
    <property type="entry name" value="EAL_dom"/>
</dbReference>
<dbReference type="InterPro" id="IPR035919">
    <property type="entry name" value="EAL_sf"/>
</dbReference>